<evidence type="ECO:0000256" key="1">
    <source>
        <dbReference type="ARBA" id="ARBA00004141"/>
    </source>
</evidence>
<dbReference type="Proteomes" id="UP000193986">
    <property type="component" value="Unassembled WGS sequence"/>
</dbReference>
<reference evidence="8 9" key="1">
    <citation type="submission" date="2016-07" db="EMBL/GenBank/DDBJ databases">
        <title>Pervasive Adenine N6-methylation of Active Genes in Fungi.</title>
        <authorList>
            <consortium name="DOE Joint Genome Institute"/>
            <person name="Mondo S.J."/>
            <person name="Dannebaum R.O."/>
            <person name="Kuo R.C."/>
            <person name="Labutti K."/>
            <person name="Haridas S."/>
            <person name="Kuo A."/>
            <person name="Salamov A."/>
            <person name="Ahrendt S.R."/>
            <person name="Lipzen A."/>
            <person name="Sullivan W."/>
            <person name="Andreopoulos W.B."/>
            <person name="Clum A."/>
            <person name="Lindquist E."/>
            <person name="Daum C."/>
            <person name="Ramamoorthy G.K."/>
            <person name="Gryganskyi A."/>
            <person name="Culley D."/>
            <person name="Magnuson J.K."/>
            <person name="James T.Y."/>
            <person name="O'Malley M.A."/>
            <person name="Stajich J.E."/>
            <person name="Spatafora J.W."/>
            <person name="Visel A."/>
            <person name="Grigoriev I.V."/>
        </authorList>
    </citation>
    <scope>NUCLEOTIDE SEQUENCE [LARGE SCALE GENOMIC DNA]</scope>
    <source>
        <strain evidence="8 9">68-887.2</strain>
    </source>
</reference>
<organism evidence="8 9">
    <name type="scientific">Naematelia encephala</name>
    <dbReference type="NCBI Taxonomy" id="71784"/>
    <lineage>
        <taxon>Eukaryota</taxon>
        <taxon>Fungi</taxon>
        <taxon>Dikarya</taxon>
        <taxon>Basidiomycota</taxon>
        <taxon>Agaricomycotina</taxon>
        <taxon>Tremellomycetes</taxon>
        <taxon>Tremellales</taxon>
        <taxon>Naemateliaceae</taxon>
        <taxon>Naematelia</taxon>
    </lineage>
</organism>
<evidence type="ECO:0000313" key="8">
    <source>
        <dbReference type="EMBL" id="ORY35318.1"/>
    </source>
</evidence>
<feature type="transmembrane region" description="Helical" evidence="6">
    <location>
        <begin position="444"/>
        <end position="465"/>
    </location>
</feature>
<feature type="transmembrane region" description="Helical" evidence="6">
    <location>
        <begin position="154"/>
        <end position="175"/>
    </location>
</feature>
<dbReference type="InterPro" id="IPR011701">
    <property type="entry name" value="MFS"/>
</dbReference>
<evidence type="ECO:0000256" key="4">
    <source>
        <dbReference type="ARBA" id="ARBA00022989"/>
    </source>
</evidence>
<dbReference type="InterPro" id="IPR020846">
    <property type="entry name" value="MFS_dom"/>
</dbReference>
<name>A0A1Y2BKK7_9TREE</name>
<dbReference type="GO" id="GO:0022857">
    <property type="term" value="F:transmembrane transporter activity"/>
    <property type="evidence" value="ECO:0007669"/>
    <property type="project" value="InterPro"/>
</dbReference>
<feature type="transmembrane region" description="Helical" evidence="6">
    <location>
        <begin position="130"/>
        <end position="148"/>
    </location>
</feature>
<feature type="transmembrane region" description="Helical" evidence="6">
    <location>
        <begin position="287"/>
        <end position="312"/>
    </location>
</feature>
<keyword evidence="3 6" id="KW-0812">Transmembrane</keyword>
<proteinExistence type="predicted"/>
<dbReference type="PANTHER" id="PTHR43791">
    <property type="entry name" value="PERMEASE-RELATED"/>
    <property type="match status" value="1"/>
</dbReference>
<feature type="domain" description="Major facilitator superfamily (MFS) profile" evidence="7">
    <location>
        <begin position="60"/>
        <end position="476"/>
    </location>
</feature>
<keyword evidence="2" id="KW-0813">Transport</keyword>
<dbReference type="FunFam" id="1.20.1250.20:FF:000188">
    <property type="entry name" value="MFS general substrate transporter"/>
    <property type="match status" value="1"/>
</dbReference>
<dbReference type="FunFam" id="1.20.1250.20:FF:000013">
    <property type="entry name" value="MFS general substrate transporter"/>
    <property type="match status" value="1"/>
</dbReference>
<keyword evidence="9" id="KW-1185">Reference proteome</keyword>
<evidence type="ECO:0000256" key="2">
    <source>
        <dbReference type="ARBA" id="ARBA00022448"/>
    </source>
</evidence>
<dbReference type="PROSITE" id="PS50850">
    <property type="entry name" value="MFS"/>
    <property type="match status" value="1"/>
</dbReference>
<gene>
    <name evidence="8" type="ORF">BCR39DRAFT_461485</name>
</gene>
<dbReference type="Pfam" id="PF07690">
    <property type="entry name" value="MFS_1"/>
    <property type="match status" value="1"/>
</dbReference>
<accession>A0A1Y2BKK7</accession>
<feature type="transmembrane region" description="Helical" evidence="6">
    <location>
        <begin position="379"/>
        <end position="400"/>
    </location>
</feature>
<dbReference type="OrthoDB" id="102559at2759"/>
<evidence type="ECO:0000256" key="6">
    <source>
        <dbReference type="SAM" id="Phobius"/>
    </source>
</evidence>
<dbReference type="EMBL" id="MCFC01000001">
    <property type="protein sequence ID" value="ORY35318.1"/>
    <property type="molecule type" value="Genomic_DNA"/>
</dbReference>
<dbReference type="InterPro" id="IPR036259">
    <property type="entry name" value="MFS_trans_sf"/>
</dbReference>
<feature type="transmembrane region" description="Helical" evidence="6">
    <location>
        <begin position="412"/>
        <end position="432"/>
    </location>
</feature>
<dbReference type="InParanoid" id="A0A1Y2BKK7"/>
<evidence type="ECO:0000256" key="3">
    <source>
        <dbReference type="ARBA" id="ARBA00022692"/>
    </source>
</evidence>
<evidence type="ECO:0000256" key="5">
    <source>
        <dbReference type="ARBA" id="ARBA00023136"/>
    </source>
</evidence>
<comment type="caution">
    <text evidence="8">The sequence shown here is derived from an EMBL/GenBank/DDBJ whole genome shotgun (WGS) entry which is preliminary data.</text>
</comment>
<dbReference type="GO" id="GO:0016020">
    <property type="term" value="C:membrane"/>
    <property type="evidence" value="ECO:0007669"/>
    <property type="project" value="UniProtKB-SubCell"/>
</dbReference>
<feature type="transmembrane region" description="Helical" evidence="6">
    <location>
        <begin position="187"/>
        <end position="207"/>
    </location>
</feature>
<sequence>MAPSSETASEKNLEETNVNIVASESPGDDFDYNYTPEQVDAYQLDPAVARQVTRAMDLRIMPLCFCMYLFSALDRGNISNAKTDGLNKDLHLIGNQYNMILTAISVTFATCAVAGGYITRRFGPKRVLPLYMMGWGTMAMINAAVKNFGGAVAVRFFLGMFEGFFGPSVTIYLTSFYTRGELAKRMAIYYSSSAFSGAFSGLLAYGIFQANTRLHGWQILFLIEGGLTLFVAFIAMFFLPGYPRYCKFLTHEQKEAATMRLLKDASKRVNAPFNGKEFLMPLRQKKLYVFAAYALCYGTASSTATTFLAQIIGRWKFSTVKTNLYTVGPNLVGMAWLLANCYASDYLRQRSWFLVGAAATTMVGSIILVALPITSLGPGYFACYLISMGAFIPTCLFHSWHNNNDPSEMGRAFRTFSSGFLTFCANAGSLISSNIFLDSDAPKYTHALIASACLQVLAIIILLAVRTYMVLDNRKRNKEQGVNWTTVDVPTADLVEGPANPKFRHFL</sequence>
<protein>
    <submittedName>
        <fullName evidence="8">Major facilitator superfamily domain-containing protein</fullName>
    </submittedName>
</protein>
<feature type="transmembrane region" description="Helical" evidence="6">
    <location>
        <begin position="98"/>
        <end position="118"/>
    </location>
</feature>
<dbReference type="AlphaFoldDB" id="A0A1Y2BKK7"/>
<dbReference type="PANTHER" id="PTHR43791:SF9">
    <property type="entry name" value="MAJOR FACILITATOR-TYPE TRANSPORTER HXNP"/>
    <property type="match status" value="1"/>
</dbReference>
<feature type="transmembrane region" description="Helical" evidence="6">
    <location>
        <begin position="352"/>
        <end position="373"/>
    </location>
</feature>
<dbReference type="Gene3D" id="1.20.1250.20">
    <property type="entry name" value="MFS general substrate transporter like domains"/>
    <property type="match status" value="1"/>
</dbReference>
<keyword evidence="5 6" id="KW-0472">Membrane</keyword>
<keyword evidence="4 6" id="KW-1133">Transmembrane helix</keyword>
<feature type="transmembrane region" description="Helical" evidence="6">
    <location>
        <begin position="324"/>
        <end position="343"/>
    </location>
</feature>
<evidence type="ECO:0000259" key="7">
    <source>
        <dbReference type="PROSITE" id="PS50850"/>
    </source>
</evidence>
<dbReference type="FunCoup" id="A0A1Y2BKK7">
    <property type="interactions" value="21"/>
</dbReference>
<evidence type="ECO:0000313" key="9">
    <source>
        <dbReference type="Proteomes" id="UP000193986"/>
    </source>
</evidence>
<feature type="transmembrane region" description="Helical" evidence="6">
    <location>
        <begin position="219"/>
        <end position="239"/>
    </location>
</feature>
<dbReference type="SUPFAM" id="SSF103473">
    <property type="entry name" value="MFS general substrate transporter"/>
    <property type="match status" value="1"/>
</dbReference>
<comment type="subcellular location">
    <subcellularLocation>
        <location evidence="1">Membrane</location>
        <topology evidence="1">Multi-pass membrane protein</topology>
    </subcellularLocation>
</comment>